<feature type="region of interest" description="Disordered" evidence="1">
    <location>
        <begin position="320"/>
        <end position="697"/>
    </location>
</feature>
<sequence>MDNEKELNPTGGQGATLPNEGAASSAELDHILNVFADPEGGGSVPPMDSARVIYEAGWIDRYFWNEGNPYSADEWYGFFLDDQLYGDYHQGISDTYSGIFLNPEILDGADTLWGTFENKLRTVVTKGLGDPNLGSESYYHAGLSRMATRLEEYQTFFQEEYDRLWTLYEKVKPGNDSFEGATAAALARHLKTKALELKGVADYLAPVKEAVESAASAADPAFADPVVKAYNDWASDSGRSPRQVVRTWWEENRNTVTKQDGFVYIGGKPTDSLETWRAIEQEMKDLWWSKIENLRNAASENIPGLSQSYANAAGDILPYTPITTEQSGSGGSGSGDGSKGSGDGSGGGFDIDEFLDEYFGGDSGDGSGDGSGADSGSGEGSGGSGDGSGADSGSGEGGGGSGEGSGGSGDGSGIDDDLWRLVGSGDGSGADSGWGEGGGADSGSGDGSGGSGSGDASGGSGPFPDREDRTEITGVASSGDGADGASGDLASGGTGFMPPPVTGLGAGGGGGASGGSGGTGRDRGRGSGDRPGGGADFVTSENPWGDRNRESDPARLDRKSLAASTDGADAGGGTVDLPPPPERTQVETGGDAPGGPEGARAGEGSSGGSFDLGSSSDGGPLPGGSVDVPDVGSGGSGGSWDLGSSSDGGPLPGGSADVPDAGGSEGSGGSWDLGSSSDGGPLPGGSVDVPDVGSGGS</sequence>
<dbReference type="EMBL" id="JAQFWP010000018">
    <property type="protein sequence ID" value="MDA2805267.1"/>
    <property type="molecule type" value="Genomic_DNA"/>
</dbReference>
<dbReference type="Proteomes" id="UP001165685">
    <property type="component" value="Unassembled WGS sequence"/>
</dbReference>
<name>A0ABT4TKR3_9ACTN</name>
<proteinExistence type="predicted"/>
<feature type="region of interest" description="Disordered" evidence="1">
    <location>
        <begin position="1"/>
        <end position="22"/>
    </location>
</feature>
<keyword evidence="3" id="KW-1185">Reference proteome</keyword>
<feature type="compositionally biased region" description="Gly residues" evidence="1">
    <location>
        <begin position="424"/>
        <end position="461"/>
    </location>
</feature>
<comment type="caution">
    <text evidence="2">The sequence shown here is derived from an EMBL/GenBank/DDBJ whole genome shotgun (WGS) entry which is preliminary data.</text>
</comment>
<protein>
    <recommendedName>
        <fullName evidence="4">WXG100 family type VII secretion target</fullName>
    </recommendedName>
</protein>
<organism evidence="2 3">
    <name type="scientific">Nocardiopsis suaedae</name>
    <dbReference type="NCBI Taxonomy" id="3018444"/>
    <lineage>
        <taxon>Bacteria</taxon>
        <taxon>Bacillati</taxon>
        <taxon>Actinomycetota</taxon>
        <taxon>Actinomycetes</taxon>
        <taxon>Streptosporangiales</taxon>
        <taxon>Nocardiopsidaceae</taxon>
        <taxon>Nocardiopsis</taxon>
    </lineage>
</organism>
<feature type="non-terminal residue" evidence="2">
    <location>
        <position position="697"/>
    </location>
</feature>
<evidence type="ECO:0008006" key="4">
    <source>
        <dbReference type="Google" id="ProtNLM"/>
    </source>
</evidence>
<feature type="compositionally biased region" description="Low complexity" evidence="1">
    <location>
        <begin position="641"/>
        <end position="662"/>
    </location>
</feature>
<feature type="compositionally biased region" description="Basic and acidic residues" evidence="1">
    <location>
        <begin position="544"/>
        <end position="560"/>
    </location>
</feature>
<gene>
    <name evidence="2" type="ORF">O4U47_12165</name>
</gene>
<evidence type="ECO:0000313" key="2">
    <source>
        <dbReference type="EMBL" id="MDA2805267.1"/>
    </source>
</evidence>
<evidence type="ECO:0000313" key="3">
    <source>
        <dbReference type="Proteomes" id="UP001165685"/>
    </source>
</evidence>
<feature type="compositionally biased region" description="Low complexity" evidence="1">
    <location>
        <begin position="672"/>
        <end position="697"/>
    </location>
</feature>
<evidence type="ECO:0000256" key="1">
    <source>
        <dbReference type="SAM" id="MobiDB-lite"/>
    </source>
</evidence>
<reference evidence="2" key="1">
    <citation type="submission" date="2023-01" db="EMBL/GenBank/DDBJ databases">
        <title>Draft genome sequence of Nocardiopsis sp. LSu2-4 isolated from halophytes.</title>
        <authorList>
            <person name="Duangmal K."/>
            <person name="Chantavorakit T."/>
        </authorList>
    </citation>
    <scope>NUCLEOTIDE SEQUENCE</scope>
    <source>
        <strain evidence="2">LSu2-4</strain>
    </source>
</reference>
<feature type="compositionally biased region" description="Low complexity" evidence="1">
    <location>
        <begin position="598"/>
        <end position="631"/>
    </location>
</feature>
<feature type="compositionally biased region" description="Gly residues" evidence="1">
    <location>
        <begin position="504"/>
        <end position="519"/>
    </location>
</feature>
<feature type="compositionally biased region" description="Gly residues" evidence="1">
    <location>
        <begin position="328"/>
        <end position="349"/>
    </location>
</feature>
<feature type="compositionally biased region" description="Gly residues" evidence="1">
    <location>
        <begin position="361"/>
        <end position="412"/>
    </location>
</feature>
<accession>A0ABT4TKR3</accession>
<feature type="compositionally biased region" description="Low complexity" evidence="1">
    <location>
        <begin position="474"/>
        <end position="489"/>
    </location>
</feature>